<sequence length="249" mass="26482">MPTFTTPSNTLSQHWKVAAEYFTHFLGVPSELSVTGLDTNAGLSIADAAGGGYGRLTTGNTDPGNNDGVFLATQGEIFKFDATHAFSLRSQLKWTPTASDTDNVMAIGLMNAPTENTFLADNGAGPPADYWGACIYKVDGGVTWQCEVSYGPTQQTLDTEIPVDGSETTFEIEYQPTVGATGYGQVTFRINGELIRRPDSFFREYFAPQFDLTNATEMKGLIGLKKGDAAAAAVSIDVNAFGFAIALGG</sequence>
<dbReference type="OrthoDB" id="263849at2"/>
<comment type="caution">
    <text evidence="1">The sequence shown here is derived from an EMBL/GenBank/DDBJ whole genome shotgun (WGS) entry which is preliminary data.</text>
</comment>
<reference evidence="1 2" key="1">
    <citation type="submission" date="2018-02" db="EMBL/GenBank/DDBJ databases">
        <title>Comparative genomes isolates from brazilian mangrove.</title>
        <authorList>
            <person name="Araujo J.E."/>
            <person name="Taketani R.G."/>
            <person name="Silva M.C.P."/>
            <person name="Loureco M.V."/>
            <person name="Andreote F.D."/>
        </authorList>
    </citation>
    <scope>NUCLEOTIDE SEQUENCE [LARGE SCALE GENOMIC DNA]</scope>
    <source>
        <strain evidence="1 2">Hex-1 MGV</strain>
    </source>
</reference>
<organism evidence="1 2">
    <name type="scientific">Blastopirellula marina</name>
    <dbReference type="NCBI Taxonomy" id="124"/>
    <lineage>
        <taxon>Bacteria</taxon>
        <taxon>Pseudomonadati</taxon>
        <taxon>Planctomycetota</taxon>
        <taxon>Planctomycetia</taxon>
        <taxon>Pirellulales</taxon>
        <taxon>Pirellulaceae</taxon>
        <taxon>Blastopirellula</taxon>
    </lineage>
</organism>
<evidence type="ECO:0000313" key="1">
    <source>
        <dbReference type="EMBL" id="PQO37483.1"/>
    </source>
</evidence>
<dbReference type="EMBL" id="PUHY01000005">
    <property type="protein sequence ID" value="PQO37483.1"/>
    <property type="molecule type" value="Genomic_DNA"/>
</dbReference>
<proteinExistence type="predicted"/>
<evidence type="ECO:0000313" key="2">
    <source>
        <dbReference type="Proteomes" id="UP000238322"/>
    </source>
</evidence>
<gene>
    <name evidence="1" type="ORF">C5Y83_05945</name>
</gene>
<accession>A0A2S8FZ69</accession>
<dbReference type="AlphaFoldDB" id="A0A2S8FZ69"/>
<name>A0A2S8FZ69_9BACT</name>
<dbReference type="Proteomes" id="UP000238322">
    <property type="component" value="Unassembled WGS sequence"/>
</dbReference>
<dbReference type="RefSeq" id="WP_105328732.1">
    <property type="nucleotide sequence ID" value="NZ_PUHY01000005.1"/>
</dbReference>
<protein>
    <submittedName>
        <fullName evidence="1">Uncharacterized protein</fullName>
    </submittedName>
</protein>